<dbReference type="PIRSF" id="PIRSF001359">
    <property type="entry name" value="F_bP_aldolase_II"/>
    <property type="match status" value="1"/>
</dbReference>
<proteinExistence type="predicted"/>
<accession>A0A0M2K099</accession>
<feature type="binding site" evidence="3">
    <location>
        <position position="134"/>
    </location>
    <ligand>
        <name>Zn(2+)</name>
        <dbReference type="ChEBI" id="CHEBI:29105"/>
        <label>2</label>
    </ligand>
</feature>
<dbReference type="GO" id="GO:0008270">
    <property type="term" value="F:zinc ion binding"/>
    <property type="evidence" value="ECO:0007669"/>
    <property type="project" value="InterPro"/>
</dbReference>
<dbReference type="Pfam" id="PF01116">
    <property type="entry name" value="F_bP_aldolase"/>
    <property type="match status" value="1"/>
</dbReference>
<name>A0A0M2K099_9MYCO</name>
<dbReference type="InterPro" id="IPR050246">
    <property type="entry name" value="Class_II_FBP_aldolase"/>
</dbReference>
<feature type="binding site" evidence="3">
    <location>
        <position position="179"/>
    </location>
    <ligand>
        <name>Zn(2+)</name>
        <dbReference type="ChEBI" id="CHEBI:29105"/>
        <label>1</label>
        <note>catalytic</note>
    </ligand>
</feature>
<comment type="caution">
    <text evidence="4">The sequence shown here is derived from an EMBL/GenBank/DDBJ whole genome shotgun (WGS) entry which is preliminary data.</text>
</comment>
<dbReference type="RefSeq" id="WP_046362246.1">
    <property type="nucleotide sequence ID" value="NZ_LAUZ02000028.1"/>
</dbReference>
<reference evidence="4 5" key="1">
    <citation type="journal article" date="2015" name="Genome Announc.">
        <title>Draft Genome Sequence of Mycobacterium obuense Strain UC1, Isolated from Patient Sputum.</title>
        <authorList>
            <person name="Greninger A.L."/>
            <person name="Cunningham G."/>
            <person name="Hsu E.D."/>
            <person name="Yu J.M."/>
            <person name="Chiu C.Y."/>
            <person name="Miller S."/>
        </authorList>
    </citation>
    <scope>NUCLEOTIDE SEQUENCE [LARGE SCALE GENOMIC DNA]</scope>
    <source>
        <strain evidence="4 5">UC1</strain>
    </source>
</reference>
<feature type="binding site" evidence="3">
    <location>
        <position position="104"/>
    </location>
    <ligand>
        <name>Zn(2+)</name>
        <dbReference type="ChEBI" id="CHEBI:29105"/>
        <label>2</label>
    </ligand>
</feature>
<dbReference type="GO" id="GO:0005975">
    <property type="term" value="P:carbohydrate metabolic process"/>
    <property type="evidence" value="ECO:0007669"/>
    <property type="project" value="InterPro"/>
</dbReference>
<comment type="cofactor">
    <cofactor evidence="3">
        <name>Zn(2+)</name>
        <dbReference type="ChEBI" id="CHEBI:29105"/>
    </cofactor>
    <text evidence="3">Binds 2 Zn(2+) ions per subunit. One is catalytic and the other provides a structural contribution.</text>
</comment>
<evidence type="ECO:0000256" key="3">
    <source>
        <dbReference type="PIRSR" id="PIRSR001359-3"/>
    </source>
</evidence>
<dbReference type="AlphaFoldDB" id="A0A0M2K099"/>
<dbReference type="Gene3D" id="3.20.20.70">
    <property type="entry name" value="Aldolase class I"/>
    <property type="match status" value="1"/>
</dbReference>
<keyword evidence="5" id="KW-1185">Reference proteome</keyword>
<keyword evidence="3" id="KW-0862">Zinc</keyword>
<evidence type="ECO:0000313" key="5">
    <source>
        <dbReference type="Proteomes" id="UP000034150"/>
    </source>
</evidence>
<dbReference type="SUPFAM" id="SSF51569">
    <property type="entry name" value="Aldolase"/>
    <property type="match status" value="1"/>
</dbReference>
<evidence type="ECO:0000313" key="4">
    <source>
        <dbReference type="EMBL" id="KKF02772.1"/>
    </source>
</evidence>
<feature type="binding site" evidence="2">
    <location>
        <begin position="208"/>
        <end position="210"/>
    </location>
    <ligand>
        <name>dihydroxyacetone phosphate</name>
        <dbReference type="ChEBI" id="CHEBI:57642"/>
    </ligand>
</feature>
<dbReference type="PANTHER" id="PTHR30304:SF0">
    <property type="entry name" value="D-TAGATOSE-1,6-BISPHOSPHATE ALDOLASE SUBUNIT GATY-RELATED"/>
    <property type="match status" value="1"/>
</dbReference>
<evidence type="ECO:0000256" key="1">
    <source>
        <dbReference type="PIRSR" id="PIRSR001359-1"/>
    </source>
</evidence>
<dbReference type="InterPro" id="IPR013785">
    <property type="entry name" value="Aldolase_TIM"/>
</dbReference>
<dbReference type="EMBL" id="LAUZ02000028">
    <property type="protein sequence ID" value="KKF02772.1"/>
    <property type="molecule type" value="Genomic_DNA"/>
</dbReference>
<feature type="active site" description="Proton donor" evidence="1">
    <location>
        <position position="82"/>
    </location>
</feature>
<dbReference type="Proteomes" id="UP000034150">
    <property type="component" value="Unassembled WGS sequence"/>
</dbReference>
<dbReference type="GO" id="GO:0016832">
    <property type="term" value="F:aldehyde-lyase activity"/>
    <property type="evidence" value="ECO:0007669"/>
    <property type="project" value="InterPro"/>
</dbReference>
<feature type="binding site" evidence="2">
    <location>
        <position position="180"/>
    </location>
    <ligand>
        <name>dihydroxyacetone phosphate</name>
        <dbReference type="ChEBI" id="CHEBI:57642"/>
    </ligand>
</feature>
<sequence length="285" mass="30324">MASNIFNEIVSAALAGHYGVLGLNVFDELTLRTAVEAAEAEKAPIIIQTSVKTVKSIGARRLSDHFKLVSSASGSPVSLHLDHCPDRGVISECIREGWDSVLFDASHLSLGEATAQTKEVVEEAHAHGVNVEGEVEGIQGVEDGIGSDDAPTLYPLEKVIEFINVTGIDCFAPAIGNAHGLYKQEPQLDIQRVRDLVAATNIPMALHGGSGLSAEQFGELIAAGCAKVNISTALKRAFIEGYRNYLTAHPSAAEPLTVIAQVRRDLQQIVVRYIRQFGSAGSVSS</sequence>
<organism evidence="4 5">
    <name type="scientific">Mycolicibacterium obuense</name>
    <dbReference type="NCBI Taxonomy" id="1807"/>
    <lineage>
        <taxon>Bacteria</taxon>
        <taxon>Bacillati</taxon>
        <taxon>Actinomycetota</taxon>
        <taxon>Actinomycetes</taxon>
        <taxon>Mycobacteriales</taxon>
        <taxon>Mycobacteriaceae</taxon>
        <taxon>Mycolicibacterium</taxon>
    </lineage>
</organism>
<dbReference type="PANTHER" id="PTHR30304">
    <property type="entry name" value="D-TAGATOSE-1,6-BISPHOSPHATE ALDOLASE"/>
    <property type="match status" value="1"/>
</dbReference>
<feature type="binding site" evidence="3">
    <location>
        <position position="207"/>
    </location>
    <ligand>
        <name>Zn(2+)</name>
        <dbReference type="ChEBI" id="CHEBI:29105"/>
        <label>1</label>
        <note>catalytic</note>
    </ligand>
</feature>
<protein>
    <submittedName>
        <fullName evidence="4">Ketose-bisphosphate aldolase</fullName>
    </submittedName>
</protein>
<feature type="binding site" evidence="2">
    <location>
        <begin position="229"/>
        <end position="232"/>
    </location>
    <ligand>
        <name>dihydroxyacetone phosphate</name>
        <dbReference type="ChEBI" id="CHEBI:57642"/>
    </ligand>
</feature>
<evidence type="ECO:0000256" key="2">
    <source>
        <dbReference type="PIRSR" id="PIRSR001359-2"/>
    </source>
</evidence>
<keyword evidence="3" id="KW-0479">Metal-binding</keyword>
<gene>
    <name evidence="4" type="ORF">WN67_06680</name>
</gene>
<feature type="binding site" evidence="3">
    <location>
        <position position="83"/>
    </location>
    <ligand>
        <name>Zn(2+)</name>
        <dbReference type="ChEBI" id="CHEBI:29105"/>
        <label>1</label>
        <note>catalytic</note>
    </ligand>
</feature>
<dbReference type="PATRIC" id="fig|1807.13.peg.2813"/>
<dbReference type="InterPro" id="IPR000771">
    <property type="entry name" value="FBA_II"/>
</dbReference>